<comment type="catalytic activity">
    <reaction evidence="1">
        <text>ATP + H2O = ADP + phosphate + H(+)</text>
        <dbReference type="Rhea" id="RHEA:13065"/>
        <dbReference type="ChEBI" id="CHEBI:15377"/>
        <dbReference type="ChEBI" id="CHEBI:15378"/>
        <dbReference type="ChEBI" id="CHEBI:30616"/>
        <dbReference type="ChEBI" id="CHEBI:43474"/>
        <dbReference type="ChEBI" id="CHEBI:456216"/>
        <dbReference type="EC" id="5.6.2.3"/>
    </reaction>
</comment>
<dbReference type="GO" id="GO:0005524">
    <property type="term" value="F:ATP binding"/>
    <property type="evidence" value="ECO:0007669"/>
    <property type="project" value="UniProtKB-KW"/>
</dbReference>
<dbReference type="GO" id="GO:0043139">
    <property type="term" value="F:5'-3' DNA helicase activity"/>
    <property type="evidence" value="ECO:0007669"/>
    <property type="project" value="UniProtKB-EC"/>
</dbReference>
<evidence type="ECO:0000256" key="1">
    <source>
        <dbReference type="RuleBase" id="RU363044"/>
    </source>
</evidence>
<dbReference type="EMBL" id="JARYMX010000008">
    <property type="protein sequence ID" value="KAJ9538465.1"/>
    <property type="molecule type" value="Genomic_DNA"/>
</dbReference>
<proteinExistence type="inferred from homology"/>
<keyword evidence="1" id="KW-0234">DNA repair</keyword>
<dbReference type="GO" id="GO:0006310">
    <property type="term" value="P:DNA recombination"/>
    <property type="evidence" value="ECO:0007669"/>
    <property type="project" value="UniProtKB-KW"/>
</dbReference>
<dbReference type="InterPro" id="IPR027417">
    <property type="entry name" value="P-loop_NTPase"/>
</dbReference>
<feature type="domain" description="DNA helicase Pif1-like DEAD-box helicase" evidence="2">
    <location>
        <begin position="1056"/>
        <end position="1205"/>
    </location>
</feature>
<evidence type="ECO:0000259" key="3">
    <source>
        <dbReference type="Pfam" id="PF14214"/>
    </source>
</evidence>
<dbReference type="PANTHER" id="PTHR10492:SF94">
    <property type="entry name" value="ATP-DEPENDENT DNA HELICASE"/>
    <property type="match status" value="1"/>
</dbReference>
<name>A0AA38SLQ3_9ASTR</name>
<dbReference type="GO" id="GO:0006281">
    <property type="term" value="P:DNA repair"/>
    <property type="evidence" value="ECO:0007669"/>
    <property type="project" value="UniProtKB-KW"/>
</dbReference>
<keyword evidence="1" id="KW-0347">Helicase</keyword>
<keyword evidence="1" id="KW-0378">Hydrolase</keyword>
<gene>
    <name evidence="4" type="ORF">OSB04_031198</name>
</gene>
<dbReference type="Gene3D" id="3.40.50.300">
    <property type="entry name" value="P-loop containing nucleotide triphosphate hydrolases"/>
    <property type="match status" value="1"/>
</dbReference>
<sequence>MDTMGHSFAPYETVFCDYCGGNHFSSLCHSNPYFVGDSNWDTSHLNGHTQSWEDHPNLSLNGQDHDTFTSLTPSYQDWSNTYPNTFDQSWEEQVDFSENFQKNESIPSYQEWSNTFSNNFEQSWEEREDFSGKFQGDDFNNSFLPPAPSFEQVDFSGSFQGDVFNNSFLPPTPSAEQVEVSESLEDLMNDFLENLKRSVDNMTTSVEEIISEREIQSQTPIPCEIDKFECVGMDKGEAIILESSKEMESFEKTPEHLSNPSSLQINEEVQQSVKIVTHPIFESMQNELIVVDIAKSLQQSCVENLKTIFKRGCDNHSKDSKSFRKSIFTVGEVMWKTLSGMKCSLIFVIKVLYRYQKAKEVNRKVYKHKWKEKHQEPEVERKCQLAEGWGCNRDRRQTTYSLGVGQLRKGCCSIPTALIWCAEICECEKQLQNKSLTTYKRSFVVYERFDYSKKIEHYYDCYDPLAYPLFFPNGESGWHAKLPRHGVCIDEIINEDENFDEDLEGTNIITYIFYFIHLFFNLYHLKSFIPYYTNGSSGKGRKTVLMRDYYCYKFQIRSIKNVILLGERLFQQFIEAKIRSDLYQGVVDCVNADEVQPNRIGQRVVFPASFIEGPCDMRRRYMYAMALVHVIYETKILDNGLCFLQVFLTMMCNPNWPEILQELLPSQTPQDRSNLVARVFRAKLEDLKDQLFRKHILGEVGTYVYVIEFQKRGLPHAHFLMIMKSEYKITNADNYEKIVCAEILKSQTRQIGDKARDAWSLWSFATIQPLYGSIISVKYLFKYVYKGHDTQVIHVDPNKEEVHLPNKQLVRFRDNDILTHIRDKRSMLTAFFEQNKTDLGARRYLYKDFSNQYTWNAGSYRWNPRRQGSMRGRLVSANPVEGERYYLRLLLSRISGPTCFEDLYTVNGVLHPTFRKAALERGLIETDNNFLHYLAEASVFQFPGALRRLFSTILIYCEPGDVRKLWYEHYDSLSEDYRRHHGNVEGVQDMVLTGIVVFLQSMGKNLDDFDLPSLNAVQEEYSIIVESEDLCARNSLHPNQMHAFDEIMRHVDNDWSGGTGKTFLYKSLLADVRSRGFIALVTASSGVVANNMPRGRTAHSRFKIPLSLSNNSMCNIKKQSGTAQLLQATKIIIWDEASMAKRQAVEAFDRTMQDITSVRLPIDGKIVIMEGDFRQVLPVTRHGTRAQIVDSSLRMSPIWSSIKKL</sequence>
<comment type="caution">
    <text evidence="4">The sequence shown here is derived from an EMBL/GenBank/DDBJ whole genome shotgun (WGS) entry which is preliminary data.</text>
</comment>
<keyword evidence="5" id="KW-1185">Reference proteome</keyword>
<feature type="domain" description="Helitron helicase-like" evidence="3">
    <location>
        <begin position="575"/>
        <end position="721"/>
    </location>
</feature>
<dbReference type="GO" id="GO:0000723">
    <property type="term" value="P:telomere maintenance"/>
    <property type="evidence" value="ECO:0007669"/>
    <property type="project" value="InterPro"/>
</dbReference>
<dbReference type="GO" id="GO:0016787">
    <property type="term" value="F:hydrolase activity"/>
    <property type="evidence" value="ECO:0007669"/>
    <property type="project" value="UniProtKB-KW"/>
</dbReference>
<dbReference type="InterPro" id="IPR010285">
    <property type="entry name" value="DNA_helicase_pif1-like_DEAD"/>
</dbReference>
<dbReference type="PANTHER" id="PTHR10492">
    <property type="match status" value="1"/>
</dbReference>
<keyword evidence="1" id="KW-0067">ATP-binding</keyword>
<protein>
    <recommendedName>
        <fullName evidence="1">ATP-dependent DNA helicase</fullName>
        <ecNumber evidence="1">5.6.2.3</ecNumber>
    </recommendedName>
</protein>
<dbReference type="AlphaFoldDB" id="A0AA38SLQ3"/>
<dbReference type="SUPFAM" id="SSF52540">
    <property type="entry name" value="P-loop containing nucleoside triphosphate hydrolases"/>
    <property type="match status" value="1"/>
</dbReference>
<evidence type="ECO:0000313" key="5">
    <source>
        <dbReference type="Proteomes" id="UP001172457"/>
    </source>
</evidence>
<dbReference type="Pfam" id="PF14214">
    <property type="entry name" value="Helitron_like_N"/>
    <property type="match status" value="1"/>
</dbReference>
<dbReference type="Proteomes" id="UP001172457">
    <property type="component" value="Chromosome 8"/>
</dbReference>
<accession>A0AA38SLQ3</accession>
<dbReference type="EC" id="5.6.2.3" evidence="1"/>
<dbReference type="InterPro" id="IPR025476">
    <property type="entry name" value="Helitron_helicase-like"/>
</dbReference>
<dbReference type="Pfam" id="PF05970">
    <property type="entry name" value="PIF1"/>
    <property type="match status" value="1"/>
</dbReference>
<organism evidence="4 5">
    <name type="scientific">Centaurea solstitialis</name>
    <name type="common">yellow star-thistle</name>
    <dbReference type="NCBI Taxonomy" id="347529"/>
    <lineage>
        <taxon>Eukaryota</taxon>
        <taxon>Viridiplantae</taxon>
        <taxon>Streptophyta</taxon>
        <taxon>Embryophyta</taxon>
        <taxon>Tracheophyta</taxon>
        <taxon>Spermatophyta</taxon>
        <taxon>Magnoliopsida</taxon>
        <taxon>eudicotyledons</taxon>
        <taxon>Gunneridae</taxon>
        <taxon>Pentapetalae</taxon>
        <taxon>asterids</taxon>
        <taxon>campanulids</taxon>
        <taxon>Asterales</taxon>
        <taxon>Asteraceae</taxon>
        <taxon>Carduoideae</taxon>
        <taxon>Cardueae</taxon>
        <taxon>Centaureinae</taxon>
        <taxon>Centaurea</taxon>
    </lineage>
</organism>
<comment type="cofactor">
    <cofactor evidence="1">
        <name>Mg(2+)</name>
        <dbReference type="ChEBI" id="CHEBI:18420"/>
    </cofactor>
</comment>
<reference evidence="4" key="1">
    <citation type="submission" date="2023-03" db="EMBL/GenBank/DDBJ databases">
        <title>Chromosome-scale reference genome and RAD-based genetic map of yellow starthistle (Centaurea solstitialis) reveal putative structural variation and QTLs associated with invader traits.</title>
        <authorList>
            <person name="Reatini B."/>
            <person name="Cang F.A."/>
            <person name="Jiang Q."/>
            <person name="Mckibben M.T.W."/>
            <person name="Barker M.S."/>
            <person name="Rieseberg L.H."/>
            <person name="Dlugosch K.M."/>
        </authorList>
    </citation>
    <scope>NUCLEOTIDE SEQUENCE</scope>
    <source>
        <strain evidence="4">CAN-66</strain>
        <tissue evidence="4">Leaf</tissue>
    </source>
</reference>
<keyword evidence="1" id="KW-0547">Nucleotide-binding</keyword>
<keyword evidence="1" id="KW-0233">DNA recombination</keyword>
<comment type="similarity">
    <text evidence="1">Belongs to the helicase family.</text>
</comment>
<keyword evidence="1" id="KW-0227">DNA damage</keyword>
<evidence type="ECO:0000313" key="4">
    <source>
        <dbReference type="EMBL" id="KAJ9538465.1"/>
    </source>
</evidence>
<evidence type="ECO:0000259" key="2">
    <source>
        <dbReference type="Pfam" id="PF05970"/>
    </source>
</evidence>